<dbReference type="EMBL" id="FMXR01000010">
    <property type="protein sequence ID" value="SDB19487.1"/>
    <property type="molecule type" value="Genomic_DNA"/>
</dbReference>
<proteinExistence type="predicted"/>
<dbReference type="PANTHER" id="PTHR40047">
    <property type="entry name" value="UPF0703 PROTEIN YCGQ"/>
    <property type="match status" value="1"/>
</dbReference>
<dbReference type="InterPro" id="IPR027417">
    <property type="entry name" value="P-loop_NTPase"/>
</dbReference>
<dbReference type="InterPro" id="IPR048447">
    <property type="entry name" value="DUF1980_C"/>
</dbReference>
<feature type="domain" description="CobW/HypB/UreG nucleotide-binding" evidence="1">
    <location>
        <begin position="5"/>
        <end position="171"/>
    </location>
</feature>
<dbReference type="SUPFAM" id="SSF52540">
    <property type="entry name" value="P-loop containing nucleoside triphosphate hydrolases"/>
    <property type="match status" value="1"/>
</dbReference>
<accession>A0A1G6BFR5</accession>
<organism evidence="3 4">
    <name type="scientific">Eubacterium oxidoreducens</name>
    <dbReference type="NCBI Taxonomy" id="1732"/>
    <lineage>
        <taxon>Bacteria</taxon>
        <taxon>Bacillati</taxon>
        <taxon>Bacillota</taxon>
        <taxon>Clostridia</taxon>
        <taxon>Eubacteriales</taxon>
        <taxon>Eubacteriaceae</taxon>
        <taxon>Eubacterium</taxon>
    </lineage>
</organism>
<sequence>MEQIPVYFFTGFMDSGKTSLIIETLIENEFSPNAKNLIIACEDGDVEYDEEKLKKASAQLAVINSEEEFNTETIKMFDMQYKPDAVFIEYNGTWEYSCFENLEMPKEWVLVQSLCTIDASTFDLYMTNMRPMMREQFFMADVVIFNRCTDQTDKSKFRRMIKALNRKAQMVYERVDGTIDDSADDAVPFDYSQEEIAISDDDYGLWYLDALDHPKRYDGKSVTFLAKIYRPEKLKKGVFVPGRFAMTCCEDDITFIGFKCKSEKAQQLEHRGWYEVKVKVRVEFAREYKGKGPVLYLEDYKPAQEPEDELVYFS</sequence>
<feature type="domain" description="DUF1980" evidence="2">
    <location>
        <begin position="188"/>
        <end position="312"/>
    </location>
</feature>
<evidence type="ECO:0000313" key="4">
    <source>
        <dbReference type="Proteomes" id="UP000199228"/>
    </source>
</evidence>
<dbReference type="OrthoDB" id="9770408at2"/>
<reference evidence="3 4" key="1">
    <citation type="submission" date="2016-10" db="EMBL/GenBank/DDBJ databases">
        <authorList>
            <person name="de Groot N.N."/>
        </authorList>
    </citation>
    <scope>NUCLEOTIDE SEQUENCE [LARGE SCALE GENOMIC DNA]</scope>
    <source>
        <strain evidence="3 4">DSM 3217</strain>
    </source>
</reference>
<evidence type="ECO:0000313" key="3">
    <source>
        <dbReference type="EMBL" id="SDB19487.1"/>
    </source>
</evidence>
<evidence type="ECO:0000259" key="1">
    <source>
        <dbReference type="Pfam" id="PF02492"/>
    </source>
</evidence>
<dbReference type="RefSeq" id="WP_090173704.1">
    <property type="nucleotide sequence ID" value="NZ_FMXR01000010.1"/>
</dbReference>
<dbReference type="InterPro" id="IPR052955">
    <property type="entry name" value="UPF0703_membrane_permease"/>
</dbReference>
<dbReference type="InterPro" id="IPR003495">
    <property type="entry name" value="CobW/HypB/UreG_nucleotide-bd"/>
</dbReference>
<dbReference type="Pfam" id="PF21537">
    <property type="entry name" value="DUF1980_C"/>
    <property type="match status" value="1"/>
</dbReference>
<dbReference type="Pfam" id="PF02492">
    <property type="entry name" value="cobW"/>
    <property type="match status" value="1"/>
</dbReference>
<dbReference type="STRING" id="1732.SAMN02910417_01459"/>
<dbReference type="PANTHER" id="PTHR40047:SF1">
    <property type="entry name" value="UPF0703 PROTEIN YCGQ"/>
    <property type="match status" value="1"/>
</dbReference>
<gene>
    <name evidence="3" type="ORF">SAMN02910417_01459</name>
</gene>
<keyword evidence="4" id="KW-1185">Reference proteome</keyword>
<protein>
    <submittedName>
        <fullName evidence="3">CobW/HypB/UreG, nucleotide-binding domain</fullName>
    </submittedName>
</protein>
<name>A0A1G6BFR5_EUBOX</name>
<dbReference type="AlphaFoldDB" id="A0A1G6BFR5"/>
<dbReference type="Gene3D" id="3.40.50.300">
    <property type="entry name" value="P-loop containing nucleotide triphosphate hydrolases"/>
    <property type="match status" value="1"/>
</dbReference>
<dbReference type="Proteomes" id="UP000199228">
    <property type="component" value="Unassembled WGS sequence"/>
</dbReference>
<evidence type="ECO:0000259" key="2">
    <source>
        <dbReference type="Pfam" id="PF21537"/>
    </source>
</evidence>